<evidence type="ECO:0000313" key="2">
    <source>
        <dbReference type="EMBL" id="MCA6068832.1"/>
    </source>
</evidence>
<gene>
    <name evidence="2" type="ORF">JI747_016820</name>
</gene>
<evidence type="ECO:0008006" key="4">
    <source>
        <dbReference type="Google" id="ProtNLM"/>
    </source>
</evidence>
<dbReference type="Proteomes" id="UP000618240">
    <property type="component" value="Unassembled WGS sequence"/>
</dbReference>
<evidence type="ECO:0000256" key="1">
    <source>
        <dbReference type="SAM" id="SignalP"/>
    </source>
</evidence>
<comment type="caution">
    <text evidence="2">The sequence shown here is derived from an EMBL/GenBank/DDBJ whole genome shotgun (WGS) entry which is preliminary data.</text>
</comment>
<evidence type="ECO:0000313" key="3">
    <source>
        <dbReference type="Proteomes" id="UP000618240"/>
    </source>
</evidence>
<name>A0ABS8A4Q8_9FLAO</name>
<dbReference type="EMBL" id="JAERSE020000005">
    <property type="protein sequence ID" value="MCA6068832.1"/>
    <property type="molecule type" value="Genomic_DNA"/>
</dbReference>
<dbReference type="RefSeq" id="WP_225690041.1">
    <property type="nucleotide sequence ID" value="NZ_JAERSE020000005.1"/>
</dbReference>
<keyword evidence="1" id="KW-0732">Signal</keyword>
<protein>
    <recommendedName>
        <fullName evidence="4">YD repeat-containing protein</fullName>
    </recommendedName>
</protein>
<feature type="signal peptide" evidence="1">
    <location>
        <begin position="1"/>
        <end position="21"/>
    </location>
</feature>
<feature type="chain" id="PRO_5046230054" description="YD repeat-containing protein" evidence="1">
    <location>
        <begin position="22"/>
        <end position="934"/>
    </location>
</feature>
<reference evidence="2 3" key="1">
    <citation type="submission" date="2021-09" db="EMBL/GenBank/DDBJ databases">
        <title>Genome sequencing and assembly of Chryseobacterium sp. RG1.</title>
        <authorList>
            <person name="Chhetri G."/>
        </authorList>
    </citation>
    <scope>NUCLEOTIDE SEQUENCE [LARGE SCALE GENOMIC DNA]</scope>
    <source>
        <strain evidence="2 3">RG1</strain>
    </source>
</reference>
<keyword evidence="3" id="KW-1185">Reference proteome</keyword>
<proteinExistence type="predicted"/>
<organism evidence="2 3">
    <name type="scientific">Chryseobacterium tagetis</name>
    <dbReference type="NCBI Taxonomy" id="2801334"/>
    <lineage>
        <taxon>Bacteria</taxon>
        <taxon>Pseudomonadati</taxon>
        <taxon>Bacteroidota</taxon>
        <taxon>Flavobacteriia</taxon>
        <taxon>Flavobacteriales</taxon>
        <taxon>Weeksellaceae</taxon>
        <taxon>Chryseobacterium group</taxon>
        <taxon>Chryseobacterium</taxon>
    </lineage>
</organism>
<accession>A0ABS8A4Q8</accession>
<sequence length="934" mass="104714">MMKRIHYIPLLLFILCAGRLASQTGESYMAAPSAASVTSFVNAPVSLSTGIPDINIPFFSLPARNPSVGINIGISYHPNNSFKGSKATDVGSGWSLYGGSCLIYRETNPYNGIPTDAYYYSFMGRNGKFLLKPDDQGVKTVFPLTYDKLQITYTEASNSFRIIDPSGNEFLFDKVDKAYSGSQSTPTYYTSAYYLSKVKDVQQADILTFDYIEDNYLLNPASLIRVKSLKLSKITSPDYGSIELTYNLDTSLRKKMSDPFWLQRVDLKNKAGKTIQKYTLQNELGSYIYHDLSISSCVPESSDTGLYEKRILRSVRKYGTGDLFEQTSFEYNTSSFSQNYWSYLACNCLPNEDENPKYLRIGLLSTIQYPTGGKTRYEFEPNTYGVKKTNIFDPFTLDWSTNYIPPYTLQDRDAQILEDVGTFSFDSHNGYSGTFQLSANPDDAQGASYLMYCVNVDVLYTDSPAWDPGMTPTADVKLVSGVYDNAGNEIFMPGTNTYQFIGTGGAGTVNVKRIRYKSLPLPNYSTGNGVRIKKIEFLDHEVVIPTETRSYSYQLFDNTSLTSGRLYNLEGDNPVVYKNVTETVGTNKGYTQYYFKRLEDVPENVDVDGNFTGDNIAHYNTLRYGLLEKREMYDAAHTKVAQEENTFEYYPVGDFYLLNNYSSSTQVKNSVIRKQVNLSTSFAGADQIATTVESTRDIKDLNIINKKTTTPEGDVMEENYTYSKASDLRLWMANVRDRVITSETKKNGVVIAKGKTLYEDTSHFYPTSQISYLPDDLSQSVKNISYDLYDDKGNPVQYTSFPEVGSTGVPTTIIYGYNKTLPIAKIEGAKLSDIPTALITAIVNASNEDGDALPATEEAKENALIGALNTFKSDASLQNFMVTCYTHNPLIGITTAIPPNGIMELYKYDSYNRLLKTVDVNGNIIKEYQYNYKQ</sequence>